<evidence type="ECO:0008006" key="3">
    <source>
        <dbReference type="Google" id="ProtNLM"/>
    </source>
</evidence>
<comment type="caution">
    <text evidence="1">The sequence shown here is derived from an EMBL/GenBank/DDBJ whole genome shotgun (WGS) entry which is preliminary data.</text>
</comment>
<protein>
    <recommendedName>
        <fullName evidence="3">CCZ1/INTU/HSP4 first Longin domain-containing protein</fullName>
    </recommendedName>
</protein>
<proteinExistence type="predicted"/>
<keyword evidence="2" id="KW-1185">Reference proteome</keyword>
<reference evidence="1" key="1">
    <citation type="submission" date="2022-03" db="EMBL/GenBank/DDBJ databases">
        <title>Draft genome sequence of Aduncisulcus paluster, a free-living microaerophilic Fornicata.</title>
        <authorList>
            <person name="Yuyama I."/>
            <person name="Kume K."/>
            <person name="Tamura T."/>
            <person name="Inagaki Y."/>
            <person name="Hashimoto T."/>
        </authorList>
    </citation>
    <scope>NUCLEOTIDE SEQUENCE</scope>
    <source>
        <strain evidence="1">NY0171</strain>
    </source>
</reference>
<organism evidence="1 2">
    <name type="scientific">Aduncisulcus paluster</name>
    <dbReference type="NCBI Taxonomy" id="2918883"/>
    <lineage>
        <taxon>Eukaryota</taxon>
        <taxon>Metamonada</taxon>
        <taxon>Carpediemonas-like organisms</taxon>
        <taxon>Aduncisulcus</taxon>
    </lineage>
</organism>
<evidence type="ECO:0000313" key="2">
    <source>
        <dbReference type="Proteomes" id="UP001057375"/>
    </source>
</evidence>
<dbReference type="EMBL" id="BQXS01012452">
    <property type="protein sequence ID" value="GKT23263.1"/>
    <property type="molecule type" value="Genomic_DNA"/>
</dbReference>
<dbReference type="Proteomes" id="UP001057375">
    <property type="component" value="Unassembled WGS sequence"/>
</dbReference>
<accession>A0ABQ5JZ94</accession>
<gene>
    <name evidence="1" type="ORF">ADUPG1_012375</name>
</gene>
<sequence length="523" mass="57984">MISTLEIILADKEGRVLYSSGASDALRCFSTEKLLSSMNPPLESGNFHYVTLNVPKGCIVIASRMLSEDDSGSANDSLRFLFGVEWVDRYKIDRHSQEYMHSACSNIAQNSVETVLSIARDMAVFEAISSLSDDYSDEYEEDIIKKAYCVKYFIDGLVNGQFLDESVGERELCASTILSSPNRLISALPTPLFPKDISSALDEYLRNMMREYPEIGQTVTDCILMSTESVLASCGELSNQEHTCLGVLGMCLCDGMTVGSVPSSGFGVSPLPMLPIHEASSVHPKRSIGYADVFVRDAQRQIIFTRVPSTSTSKLILVLVVEGQTKWEGATGTTHSSSSVVLGKGSLAKVTELSEEDDDFEEIHRISATMGISEDMGEVKKEIVAEIQAFDTFISSNYSSLLPIPPSSILPHLPGTTPLYFMIYDSKNRQFYYSSDPHAAQSVYVKYRSALAALFGHMVEHSLVGTYSESFERRDEIILVSYCDKERYIGAIYQDTLTKPDIRPFFIASHSVEYLETHTQIFK</sequence>
<evidence type="ECO:0000313" key="1">
    <source>
        <dbReference type="EMBL" id="GKT23263.1"/>
    </source>
</evidence>
<name>A0ABQ5JZ94_9EUKA</name>